<dbReference type="PROSITE" id="PS50839">
    <property type="entry name" value="CHASE"/>
    <property type="match status" value="1"/>
</dbReference>
<dbReference type="SUPFAM" id="SSF55785">
    <property type="entry name" value="PYP-like sensor domain (PAS domain)"/>
    <property type="match status" value="1"/>
</dbReference>
<dbReference type="PANTHER" id="PTHR45138">
    <property type="entry name" value="REGULATORY COMPONENTS OF SENSORY TRANSDUCTION SYSTEM"/>
    <property type="match status" value="1"/>
</dbReference>
<gene>
    <name evidence="11" type="ORF">NP590_11095</name>
</gene>
<evidence type="ECO:0000256" key="5">
    <source>
        <dbReference type="ARBA" id="ARBA00023136"/>
    </source>
</evidence>
<dbReference type="CDD" id="cd01949">
    <property type="entry name" value="GGDEF"/>
    <property type="match status" value="1"/>
</dbReference>
<dbReference type="Gene3D" id="3.30.450.20">
    <property type="entry name" value="PAS domain"/>
    <property type="match status" value="1"/>
</dbReference>
<protein>
    <recommendedName>
        <fullName evidence="2">diguanylate cyclase</fullName>
        <ecNumber evidence="2">2.7.7.65</ecNumber>
    </recommendedName>
</protein>
<dbReference type="InterPro" id="IPR000014">
    <property type="entry name" value="PAS"/>
</dbReference>
<sequence>MSSGKPGRSASKRSWRTKIKTDGSACLVFVLGLSITAAGWHSAQRSLTQDTRAYFDFRVKQLLATIENRIDNYQQVLQGTRGLFTASVAVERSEFQRYIDSLNLAARYPGIQGVGFSLIVAPAQLPAHLESIRREGFTDYEIHPAGQRELYTTIIYLEPFAGRNLRAFGYDMFTEPTRRQAMVYARDMNTVGMTGKVTLVQEIDSDIQAGFLMYLPVFENFQAHDNAAERRKHIIGWVYAPFRMRDFMSGIGGERSADLHLSIYDGEEVSDTKLMYSDQIDRVPQKAISKRLNLTVGGHTWTLVIHSEAGLKNWLNNYQPLLILVGGGGLSLLLALSTRQYITRGQALAMAAAVNRALQESESRFRLLADSAPVLIWLTDVKQSAIWFNKQWLSFTGRPLPEQLDQGWLNLVEPSQTELVLKLLQWHYQTRKPFNVEFRLRRHDGEYRWILNTGAPRFNNDGEFVGFIGSCIDITRHREMEEELWELATTDGLTGFLNRRHFLVRLREEFDRIQRNAELQSALLMLDLDHFKRINDHYGHAVGDEVLQHFAQIIRSQQRKIDIVGRLGGEEFAIILPDTELSEAYVLAERLLHTVAGTPLAHEMSLIEITISIGVAQLNIGSESPDAALKQADQALYRAKKAGRNQIVLQSQPETTPNQPRR</sequence>
<feature type="domain" description="GGDEF" evidence="10">
    <location>
        <begin position="519"/>
        <end position="652"/>
    </location>
</feature>
<evidence type="ECO:0000313" key="11">
    <source>
        <dbReference type="EMBL" id="MCQ8104653.1"/>
    </source>
</evidence>
<evidence type="ECO:0000256" key="3">
    <source>
        <dbReference type="ARBA" id="ARBA00022692"/>
    </source>
</evidence>
<evidence type="ECO:0000256" key="1">
    <source>
        <dbReference type="ARBA" id="ARBA00004370"/>
    </source>
</evidence>
<dbReference type="SMART" id="SM00086">
    <property type="entry name" value="PAC"/>
    <property type="match status" value="1"/>
</dbReference>
<dbReference type="CDD" id="cd00130">
    <property type="entry name" value="PAS"/>
    <property type="match status" value="1"/>
</dbReference>
<dbReference type="InterPro" id="IPR042240">
    <property type="entry name" value="CHASE_sf"/>
</dbReference>
<evidence type="ECO:0000256" key="6">
    <source>
        <dbReference type="ARBA" id="ARBA00034247"/>
    </source>
</evidence>
<comment type="subcellular location">
    <subcellularLocation>
        <location evidence="1">Membrane</location>
    </subcellularLocation>
</comment>
<dbReference type="Proteomes" id="UP001524499">
    <property type="component" value="Unassembled WGS sequence"/>
</dbReference>
<dbReference type="Pfam" id="PF03924">
    <property type="entry name" value="CHASE"/>
    <property type="match status" value="1"/>
</dbReference>
<dbReference type="InterPro" id="IPR000160">
    <property type="entry name" value="GGDEF_dom"/>
</dbReference>
<dbReference type="EC" id="2.7.7.65" evidence="2"/>
<keyword evidence="5" id="KW-0472">Membrane</keyword>
<dbReference type="InterPro" id="IPR000700">
    <property type="entry name" value="PAS-assoc_C"/>
</dbReference>
<dbReference type="InterPro" id="IPR001610">
    <property type="entry name" value="PAC"/>
</dbReference>
<dbReference type="InterPro" id="IPR050469">
    <property type="entry name" value="Diguanylate_Cyclase"/>
</dbReference>
<dbReference type="InterPro" id="IPR035965">
    <property type="entry name" value="PAS-like_dom_sf"/>
</dbReference>
<reference evidence="11 12" key="1">
    <citation type="submission" date="2022-07" db="EMBL/GenBank/DDBJ databases">
        <title>Methylomonas rivi sp. nov., Methylomonas rosea sp. nov., Methylomonas aureus sp. nov. and Methylomonas subterranea sp. nov., four novel methanotrophs isolated from a freshwater creek and the deep terrestrial subsurface.</title>
        <authorList>
            <person name="Abin C."/>
            <person name="Sankaranarayanan K."/>
            <person name="Garner C."/>
            <person name="Sindelar R."/>
            <person name="Kotary K."/>
            <person name="Garner R."/>
            <person name="Barclay S."/>
            <person name="Lawson P."/>
            <person name="Krumholz L."/>
        </authorList>
    </citation>
    <scope>NUCLEOTIDE SEQUENCE [LARGE SCALE GENOMIC DNA]</scope>
    <source>
        <strain evidence="11 12">SURF-2</strain>
    </source>
</reference>
<dbReference type="NCBIfam" id="TIGR00254">
    <property type="entry name" value="GGDEF"/>
    <property type="match status" value="1"/>
</dbReference>
<feature type="domain" description="CHASE" evidence="9">
    <location>
        <begin position="86"/>
        <end position="304"/>
    </location>
</feature>
<dbReference type="SMART" id="SM01079">
    <property type="entry name" value="CHASE"/>
    <property type="match status" value="1"/>
</dbReference>
<dbReference type="PANTHER" id="PTHR45138:SF9">
    <property type="entry name" value="DIGUANYLATE CYCLASE DGCM-RELATED"/>
    <property type="match status" value="1"/>
</dbReference>
<dbReference type="SUPFAM" id="SSF55073">
    <property type="entry name" value="Nucleotide cyclase"/>
    <property type="match status" value="1"/>
</dbReference>
<proteinExistence type="predicted"/>
<dbReference type="InterPro" id="IPR029787">
    <property type="entry name" value="Nucleotide_cyclase"/>
</dbReference>
<dbReference type="PROSITE" id="PS50887">
    <property type="entry name" value="GGDEF"/>
    <property type="match status" value="1"/>
</dbReference>
<dbReference type="NCBIfam" id="TIGR00229">
    <property type="entry name" value="sensory_box"/>
    <property type="match status" value="1"/>
</dbReference>
<dbReference type="Pfam" id="PF08447">
    <property type="entry name" value="PAS_3"/>
    <property type="match status" value="1"/>
</dbReference>
<dbReference type="InterPro" id="IPR043128">
    <property type="entry name" value="Rev_trsase/Diguanyl_cyclase"/>
</dbReference>
<keyword evidence="4" id="KW-1133">Transmembrane helix</keyword>
<dbReference type="RefSeq" id="WP_256602451.1">
    <property type="nucleotide sequence ID" value="NZ_JANIBJ010000018.1"/>
</dbReference>
<feature type="domain" description="PAS" evidence="7">
    <location>
        <begin position="361"/>
        <end position="431"/>
    </location>
</feature>
<comment type="caution">
    <text evidence="11">The sequence shown here is derived from an EMBL/GenBank/DDBJ whole genome shotgun (WGS) entry which is preliminary data.</text>
</comment>
<dbReference type="SMART" id="SM00091">
    <property type="entry name" value="PAS"/>
    <property type="match status" value="1"/>
</dbReference>
<feature type="domain" description="PAC" evidence="8">
    <location>
        <begin position="434"/>
        <end position="486"/>
    </location>
</feature>
<dbReference type="Gene3D" id="3.30.70.270">
    <property type="match status" value="1"/>
</dbReference>
<evidence type="ECO:0000259" key="7">
    <source>
        <dbReference type="PROSITE" id="PS50112"/>
    </source>
</evidence>
<dbReference type="SMART" id="SM00267">
    <property type="entry name" value="GGDEF"/>
    <property type="match status" value="1"/>
</dbReference>
<name>A0ABT1TGR3_9GAMM</name>
<comment type="catalytic activity">
    <reaction evidence="6">
        <text>2 GTP = 3',3'-c-di-GMP + 2 diphosphate</text>
        <dbReference type="Rhea" id="RHEA:24898"/>
        <dbReference type="ChEBI" id="CHEBI:33019"/>
        <dbReference type="ChEBI" id="CHEBI:37565"/>
        <dbReference type="ChEBI" id="CHEBI:58805"/>
        <dbReference type="EC" id="2.7.7.65"/>
    </reaction>
</comment>
<evidence type="ECO:0000256" key="2">
    <source>
        <dbReference type="ARBA" id="ARBA00012528"/>
    </source>
</evidence>
<organism evidence="11 12">
    <name type="scientific">Methylomonas subterranea</name>
    <dbReference type="NCBI Taxonomy" id="2952225"/>
    <lineage>
        <taxon>Bacteria</taxon>
        <taxon>Pseudomonadati</taxon>
        <taxon>Pseudomonadota</taxon>
        <taxon>Gammaproteobacteria</taxon>
        <taxon>Methylococcales</taxon>
        <taxon>Methylococcaceae</taxon>
        <taxon>Methylomonas</taxon>
    </lineage>
</organism>
<evidence type="ECO:0000259" key="10">
    <source>
        <dbReference type="PROSITE" id="PS50887"/>
    </source>
</evidence>
<evidence type="ECO:0000313" key="12">
    <source>
        <dbReference type="Proteomes" id="UP001524499"/>
    </source>
</evidence>
<keyword evidence="3" id="KW-0812">Transmembrane</keyword>
<dbReference type="PROSITE" id="PS50112">
    <property type="entry name" value="PAS"/>
    <property type="match status" value="1"/>
</dbReference>
<accession>A0ABT1TGR3</accession>
<keyword evidence="12" id="KW-1185">Reference proteome</keyword>
<dbReference type="Gene3D" id="3.30.450.350">
    <property type="entry name" value="CHASE domain"/>
    <property type="match status" value="1"/>
</dbReference>
<dbReference type="InterPro" id="IPR006189">
    <property type="entry name" value="CHASE_dom"/>
</dbReference>
<dbReference type="InterPro" id="IPR013655">
    <property type="entry name" value="PAS_fold_3"/>
</dbReference>
<evidence type="ECO:0000256" key="4">
    <source>
        <dbReference type="ARBA" id="ARBA00022989"/>
    </source>
</evidence>
<evidence type="ECO:0000259" key="8">
    <source>
        <dbReference type="PROSITE" id="PS50113"/>
    </source>
</evidence>
<dbReference type="Pfam" id="PF00990">
    <property type="entry name" value="GGDEF"/>
    <property type="match status" value="1"/>
</dbReference>
<evidence type="ECO:0000259" key="9">
    <source>
        <dbReference type="PROSITE" id="PS50839"/>
    </source>
</evidence>
<dbReference type="EMBL" id="JANIBJ010000018">
    <property type="protein sequence ID" value="MCQ8104653.1"/>
    <property type="molecule type" value="Genomic_DNA"/>
</dbReference>
<dbReference type="PROSITE" id="PS50113">
    <property type="entry name" value="PAC"/>
    <property type="match status" value="1"/>
</dbReference>